<feature type="region of interest" description="Disordered" evidence="1">
    <location>
        <begin position="106"/>
        <end position="125"/>
    </location>
</feature>
<accession>A0AA38WGD3</accession>
<feature type="domain" description="Integrase zinc-binding" evidence="2">
    <location>
        <begin position="441"/>
        <end position="496"/>
    </location>
</feature>
<dbReference type="Pfam" id="PF17921">
    <property type="entry name" value="Integrase_H2C2"/>
    <property type="match status" value="1"/>
</dbReference>
<evidence type="ECO:0000256" key="1">
    <source>
        <dbReference type="SAM" id="MobiDB-lite"/>
    </source>
</evidence>
<keyword evidence="4" id="KW-1185">Reference proteome</keyword>
<dbReference type="PANTHER" id="PTHR47266">
    <property type="entry name" value="ENDONUCLEASE-RELATED"/>
    <property type="match status" value="1"/>
</dbReference>
<reference evidence="3" key="1">
    <citation type="submission" date="2023-03" db="EMBL/GenBank/DDBJ databases">
        <title>Chromosome-scale reference genome and RAD-based genetic map of yellow starthistle (Centaurea solstitialis) reveal putative structural variation and QTLs associated with invader traits.</title>
        <authorList>
            <person name="Reatini B."/>
            <person name="Cang F.A."/>
            <person name="Jiang Q."/>
            <person name="Mckibben M.T.W."/>
            <person name="Barker M.S."/>
            <person name="Rieseberg L.H."/>
            <person name="Dlugosch K.M."/>
        </authorList>
    </citation>
    <scope>NUCLEOTIDE SEQUENCE</scope>
    <source>
        <strain evidence="3">CAN-66</strain>
        <tissue evidence="3">Leaf</tissue>
    </source>
</reference>
<proteinExistence type="predicted"/>
<name>A0AA38WGD3_9ASTR</name>
<evidence type="ECO:0000313" key="4">
    <source>
        <dbReference type="Proteomes" id="UP001172457"/>
    </source>
</evidence>
<evidence type="ECO:0000259" key="2">
    <source>
        <dbReference type="Pfam" id="PF17921"/>
    </source>
</evidence>
<dbReference type="Gene3D" id="1.10.340.70">
    <property type="match status" value="1"/>
</dbReference>
<organism evidence="3 4">
    <name type="scientific">Centaurea solstitialis</name>
    <name type="common">yellow star-thistle</name>
    <dbReference type="NCBI Taxonomy" id="347529"/>
    <lineage>
        <taxon>Eukaryota</taxon>
        <taxon>Viridiplantae</taxon>
        <taxon>Streptophyta</taxon>
        <taxon>Embryophyta</taxon>
        <taxon>Tracheophyta</taxon>
        <taxon>Spermatophyta</taxon>
        <taxon>Magnoliopsida</taxon>
        <taxon>eudicotyledons</taxon>
        <taxon>Gunneridae</taxon>
        <taxon>Pentapetalae</taxon>
        <taxon>asterids</taxon>
        <taxon>campanulids</taxon>
        <taxon>Asterales</taxon>
        <taxon>Asteraceae</taxon>
        <taxon>Carduoideae</taxon>
        <taxon>Cardueae</taxon>
        <taxon>Centaureinae</taxon>
        <taxon>Centaurea</taxon>
    </lineage>
</organism>
<dbReference type="Proteomes" id="UP001172457">
    <property type="component" value="Chromosome 5"/>
</dbReference>
<gene>
    <name evidence="3" type="ORF">OSB04_019959</name>
</gene>
<dbReference type="InterPro" id="IPR052160">
    <property type="entry name" value="Gypsy_RT_Integrase-like"/>
</dbReference>
<protein>
    <recommendedName>
        <fullName evidence="2">Integrase zinc-binding domain-containing protein</fullName>
    </recommendedName>
</protein>
<dbReference type="InterPro" id="IPR041588">
    <property type="entry name" value="Integrase_H2C2"/>
</dbReference>
<comment type="caution">
    <text evidence="3">The sequence shown here is derived from an EMBL/GenBank/DDBJ whole genome shotgun (WGS) entry which is preliminary data.</text>
</comment>
<dbReference type="AlphaFoldDB" id="A0AA38WGD3"/>
<evidence type="ECO:0000313" key="3">
    <source>
        <dbReference type="EMBL" id="KAJ9547416.1"/>
    </source>
</evidence>
<feature type="compositionally biased region" description="Basic and acidic residues" evidence="1">
    <location>
        <begin position="106"/>
        <end position="117"/>
    </location>
</feature>
<sequence length="507" mass="58705">MCERERSTCLITLDTVTCYCLAHNPNNHAAQKKRSTGVTIVESAWALFSKPSAEKNTPAKDKRKGKDKVVAEDAAAAPDTMTEAEKADLAIALKLSHVEALASAGRTDRVVRPREGPSSKPAVEETSTEILLWKYADRDNEPPYDPVLTGMPNVDGRYKFALLTLKKEQVFSNIPLVELNTIMPRTLINKSILYSKYVVKRNDGNIYAFSDADLHNLCVYDLLFLHRIFSKYVITRKTLESRKTYADSLNRLREVMRAQEVYHSQTDFNIGMWLGQERLYISPSLNRPIWILRTHSKTIVYNPMFFNPYEWHKYTAESLAWIYKLMAIEVKNCRINRDEAKPLFELIEAQASHRFYMFNMYLGLKADGINDFPNSRIKEARSISQKTKFTEVYRRPSQRTTFVQVFIYRTSGRHDRGSDDPTSVKSNYFYTMSGMVPVSCEARQTLLDEAHKSKFSIHPGATKMYRDLETNYWWPRLKRDVAEYVEKCLTYLRVKVEHQRPHGKLQP</sequence>
<dbReference type="EMBL" id="JARYMX010000005">
    <property type="protein sequence ID" value="KAJ9547416.1"/>
    <property type="molecule type" value="Genomic_DNA"/>
</dbReference>